<evidence type="ECO:0000313" key="2">
    <source>
        <dbReference type="Proteomes" id="UP000077315"/>
    </source>
</evidence>
<dbReference type="AlphaFoldDB" id="A0A162TAE5"/>
<name>A0A162TAE5_PHYB8</name>
<evidence type="ECO:0000313" key="1">
    <source>
        <dbReference type="EMBL" id="OAD67192.1"/>
    </source>
</evidence>
<organism evidence="1 2">
    <name type="scientific">Phycomyces blakesleeanus (strain ATCC 8743b / DSM 1359 / FGSC 10004 / NBRC 33097 / NRRL 1555)</name>
    <dbReference type="NCBI Taxonomy" id="763407"/>
    <lineage>
        <taxon>Eukaryota</taxon>
        <taxon>Fungi</taxon>
        <taxon>Fungi incertae sedis</taxon>
        <taxon>Mucoromycota</taxon>
        <taxon>Mucoromycotina</taxon>
        <taxon>Mucoromycetes</taxon>
        <taxon>Mucorales</taxon>
        <taxon>Phycomycetaceae</taxon>
        <taxon>Phycomyces</taxon>
    </lineage>
</organism>
<dbReference type="InParanoid" id="A0A162TAE5"/>
<keyword evidence="2" id="KW-1185">Reference proteome</keyword>
<proteinExistence type="predicted"/>
<dbReference type="EMBL" id="KV441025">
    <property type="protein sequence ID" value="OAD67192.1"/>
    <property type="molecule type" value="Genomic_DNA"/>
</dbReference>
<gene>
    <name evidence="1" type="ORF">PHYBLDRAFT_160489</name>
</gene>
<dbReference type="RefSeq" id="XP_018285232.1">
    <property type="nucleotide sequence ID" value="XM_018434185.1"/>
</dbReference>
<sequence length="102" mass="11828">MSTPCPRSNLYDSLPKLETWYSSEAVEYVIPQKKPSQMNRNVSFSTEPPSVHYLDDQEEEEEVVLKEHQRAMNSSVRSFLKHCARKFGHHSSSSRNAIRHHA</sequence>
<accession>A0A162TAE5</accession>
<protein>
    <submittedName>
        <fullName evidence="1">Uncharacterized protein</fullName>
    </submittedName>
</protein>
<dbReference type="Proteomes" id="UP000077315">
    <property type="component" value="Unassembled WGS sequence"/>
</dbReference>
<dbReference type="VEuPathDB" id="FungiDB:PHYBLDRAFT_160489"/>
<reference evidence="2" key="1">
    <citation type="submission" date="2015-06" db="EMBL/GenBank/DDBJ databases">
        <title>Expansion of signal transduction pathways in fungi by whole-genome duplication.</title>
        <authorList>
            <consortium name="DOE Joint Genome Institute"/>
            <person name="Corrochano L.M."/>
            <person name="Kuo A."/>
            <person name="Marcet-Houben M."/>
            <person name="Polaino S."/>
            <person name="Salamov A."/>
            <person name="Villalobos J.M."/>
            <person name="Alvarez M.I."/>
            <person name="Avalos J."/>
            <person name="Benito E.P."/>
            <person name="Benoit I."/>
            <person name="Burger G."/>
            <person name="Camino L.P."/>
            <person name="Canovas D."/>
            <person name="Cerda-Olmedo E."/>
            <person name="Cheng J.-F."/>
            <person name="Dominguez A."/>
            <person name="Elias M."/>
            <person name="Eslava A.P."/>
            <person name="Glaser F."/>
            <person name="Grimwood J."/>
            <person name="Gutierrez G."/>
            <person name="Heitman J."/>
            <person name="Henrissat B."/>
            <person name="Iturriaga E.A."/>
            <person name="Lang B.F."/>
            <person name="Lavin J.L."/>
            <person name="Lee S."/>
            <person name="Li W."/>
            <person name="Lindquist E."/>
            <person name="Lopez-Garcia S."/>
            <person name="Luque E.M."/>
            <person name="Marcos A.T."/>
            <person name="Martin J."/>
            <person name="McCluskey K."/>
            <person name="Medina H.R."/>
            <person name="Miralles-Duran A."/>
            <person name="Miyazaki A."/>
            <person name="Munoz-Torres E."/>
            <person name="Oguiza J.A."/>
            <person name="Ohm R."/>
            <person name="Olmedo M."/>
            <person name="Orejas M."/>
            <person name="Ortiz-Castellanos L."/>
            <person name="Pisabarro A.G."/>
            <person name="Rodriguez-Romero J."/>
            <person name="Ruiz-Herrera J."/>
            <person name="Ruiz-Vazquez R."/>
            <person name="Sanz C."/>
            <person name="Schackwitz W."/>
            <person name="Schmutz J."/>
            <person name="Shahriari M."/>
            <person name="Shelest E."/>
            <person name="Silva-Franco F."/>
            <person name="Soanes D."/>
            <person name="Syed K."/>
            <person name="Tagua V.G."/>
            <person name="Talbot N.J."/>
            <person name="Thon M."/>
            <person name="De vries R.P."/>
            <person name="Wiebenga A."/>
            <person name="Yadav J.S."/>
            <person name="Braun E.L."/>
            <person name="Baker S."/>
            <person name="Garre V."/>
            <person name="Horwitz B."/>
            <person name="Torres-Martinez S."/>
            <person name="Idnurm A."/>
            <person name="Herrera-Estrella A."/>
            <person name="Gabaldon T."/>
            <person name="Grigoriev I.V."/>
        </authorList>
    </citation>
    <scope>NUCLEOTIDE SEQUENCE [LARGE SCALE GENOMIC DNA]</scope>
    <source>
        <strain evidence="2">NRRL 1555(-)</strain>
    </source>
</reference>
<dbReference type="OrthoDB" id="2290418at2759"/>
<dbReference type="GeneID" id="28995091"/>